<gene>
    <name evidence="1" type="ORF">NCTC12229_01097</name>
</gene>
<organism evidence="1 2">
    <name type="scientific">Neisseria zoodegmatis</name>
    <dbReference type="NCBI Taxonomy" id="326523"/>
    <lineage>
        <taxon>Bacteria</taxon>
        <taxon>Pseudomonadati</taxon>
        <taxon>Pseudomonadota</taxon>
        <taxon>Betaproteobacteria</taxon>
        <taxon>Neisseriales</taxon>
        <taxon>Neisseriaceae</taxon>
        <taxon>Neisseria</taxon>
    </lineage>
</organism>
<dbReference type="EMBL" id="UGRS01000001">
    <property type="protein sequence ID" value="SUA36671.1"/>
    <property type="molecule type" value="Genomic_DNA"/>
</dbReference>
<dbReference type="Proteomes" id="UP000254055">
    <property type="component" value="Unassembled WGS sequence"/>
</dbReference>
<accession>A0A378WJC6</accession>
<proteinExistence type="predicted"/>
<sequence>MFVGKIVDIRAVGTVWFRRPDRCRITAHVMQAGIWLLRGSGRAGIQAYGGKYIGKMRYGFGAGVEIQGRFDEF</sequence>
<reference evidence="1 2" key="1">
    <citation type="submission" date="2018-06" db="EMBL/GenBank/DDBJ databases">
        <authorList>
            <consortium name="Pathogen Informatics"/>
            <person name="Doyle S."/>
        </authorList>
    </citation>
    <scope>NUCLEOTIDE SEQUENCE [LARGE SCALE GENOMIC DNA]</scope>
    <source>
        <strain evidence="1 2">NCTC12229</strain>
    </source>
</reference>
<protein>
    <submittedName>
        <fullName evidence="1">Uncharacterized protein</fullName>
    </submittedName>
</protein>
<dbReference type="AlphaFoldDB" id="A0A378WJC6"/>
<name>A0A378WJC6_9NEIS</name>
<evidence type="ECO:0000313" key="2">
    <source>
        <dbReference type="Proteomes" id="UP000254055"/>
    </source>
</evidence>
<evidence type="ECO:0000313" key="1">
    <source>
        <dbReference type="EMBL" id="SUA36671.1"/>
    </source>
</evidence>